<dbReference type="HOGENOM" id="CLU_1522668_0_0_9"/>
<evidence type="ECO:0000313" key="2">
    <source>
        <dbReference type="Proteomes" id="UP000003793"/>
    </source>
</evidence>
<dbReference type="EMBL" id="ABVR01000036">
    <property type="protein sequence ID" value="EEG90881.1"/>
    <property type="molecule type" value="Genomic_DNA"/>
</dbReference>
<protein>
    <submittedName>
        <fullName evidence="1">Uncharacterized protein</fullName>
    </submittedName>
</protein>
<name>C0B6G1_9FIRM</name>
<gene>
    <name evidence="1" type="ORF">COPCOM_00732</name>
</gene>
<reference evidence="1 2" key="2">
    <citation type="submission" date="2009-03" db="EMBL/GenBank/DDBJ databases">
        <title>Draft genome sequence of Coprococcus comes (ATCC 27758).</title>
        <authorList>
            <person name="Sudarsanam P."/>
            <person name="Ley R."/>
            <person name="Guruge J."/>
            <person name="Turnbaugh P.J."/>
            <person name="Mahowald M."/>
            <person name="Liep D."/>
            <person name="Gordon J."/>
        </authorList>
    </citation>
    <scope>NUCLEOTIDE SEQUENCE [LARGE SCALE GENOMIC DNA]</scope>
    <source>
        <strain evidence="1 2">ATCC 27758</strain>
    </source>
</reference>
<evidence type="ECO:0000313" key="1">
    <source>
        <dbReference type="EMBL" id="EEG90881.1"/>
    </source>
</evidence>
<dbReference type="Proteomes" id="UP000003793">
    <property type="component" value="Unassembled WGS sequence"/>
</dbReference>
<accession>C0B6G1</accession>
<dbReference type="AlphaFoldDB" id="C0B6G1"/>
<reference evidence="1 2" key="1">
    <citation type="submission" date="2009-02" db="EMBL/GenBank/DDBJ databases">
        <authorList>
            <person name="Fulton L."/>
            <person name="Clifton S."/>
            <person name="Fulton B."/>
            <person name="Xu J."/>
            <person name="Minx P."/>
            <person name="Pepin K.H."/>
            <person name="Johnson M."/>
            <person name="Bhonagiri V."/>
            <person name="Nash W.E."/>
            <person name="Mardis E.R."/>
            <person name="Wilson R.K."/>
        </authorList>
    </citation>
    <scope>NUCLEOTIDE SEQUENCE [LARGE SCALE GENOMIC DNA]</scope>
    <source>
        <strain evidence="1 2">ATCC 27758</strain>
    </source>
</reference>
<comment type="caution">
    <text evidence="1">The sequence shown here is derived from an EMBL/GenBank/DDBJ whole genome shotgun (WGS) entry which is preliminary data.</text>
</comment>
<proteinExistence type="predicted"/>
<sequence length="176" mass="20294">MIMRLFSFKLYDYIFSCFRIVWNLREAFLSSNFQLHQIPYYFKGGVSPLPSYIYQFIIKCLDFYNELIWLISNKEHGADNGTLPRSIYALSCIRQKHCRAVAFSRCFVIKGRMASFKVIGVDISSNSSSGFLDVVIQRQISFFILEAAEPSLNHDVVSPTAFSIYNLPFLDLDIPV</sequence>
<organism evidence="1 2">
    <name type="scientific">Coprococcus comes ATCC 27758</name>
    <dbReference type="NCBI Taxonomy" id="470146"/>
    <lineage>
        <taxon>Bacteria</taxon>
        <taxon>Bacillati</taxon>
        <taxon>Bacillota</taxon>
        <taxon>Clostridia</taxon>
        <taxon>Lachnospirales</taxon>
        <taxon>Lachnospiraceae</taxon>
        <taxon>Coprococcus</taxon>
    </lineage>
</organism>